<evidence type="ECO:0000313" key="4">
    <source>
        <dbReference type="Proteomes" id="UP001485043"/>
    </source>
</evidence>
<dbReference type="GO" id="GO:0000172">
    <property type="term" value="C:ribonuclease MRP complex"/>
    <property type="evidence" value="ECO:0007669"/>
    <property type="project" value="TreeGrafter"/>
</dbReference>
<dbReference type="GO" id="GO:0030681">
    <property type="term" value="C:multimeric ribonuclease P complex"/>
    <property type="evidence" value="ECO:0007669"/>
    <property type="project" value="TreeGrafter"/>
</dbReference>
<gene>
    <name evidence="3" type="ORF">WJX84_000151</name>
</gene>
<dbReference type="AlphaFoldDB" id="A0AAW1TGS9"/>
<sequence length="143" mass="16151">MVRFKNRYLVFELIWKDGKLDESVGEAALLSTFRDLVAQNFGDHGLGQALASLSVKHYNPFTGVCVIRCSRDQAREVWAALSMLTDLRNRTVMLHFLAITGTVRKCQKAAMDFSSKVYPAIKIKAKHKRAFAEAEARLKSMDI</sequence>
<evidence type="ECO:0000256" key="1">
    <source>
        <dbReference type="ARBA" id="ARBA00010800"/>
    </source>
</evidence>
<evidence type="ECO:0000256" key="2">
    <source>
        <dbReference type="ARBA" id="ARBA00022694"/>
    </source>
</evidence>
<organism evidence="3 4">
    <name type="scientific">Apatococcus fuscideae</name>
    <dbReference type="NCBI Taxonomy" id="2026836"/>
    <lineage>
        <taxon>Eukaryota</taxon>
        <taxon>Viridiplantae</taxon>
        <taxon>Chlorophyta</taxon>
        <taxon>core chlorophytes</taxon>
        <taxon>Trebouxiophyceae</taxon>
        <taxon>Chlorellales</taxon>
        <taxon>Chlorellaceae</taxon>
        <taxon>Apatococcus</taxon>
    </lineage>
</organism>
<dbReference type="GO" id="GO:0005730">
    <property type="term" value="C:nucleolus"/>
    <property type="evidence" value="ECO:0007669"/>
    <property type="project" value="TreeGrafter"/>
</dbReference>
<accession>A0AAW1TGS9</accession>
<reference evidence="3 4" key="1">
    <citation type="journal article" date="2024" name="Nat. Commun.">
        <title>Phylogenomics reveals the evolutionary origins of lichenization in chlorophyte algae.</title>
        <authorList>
            <person name="Puginier C."/>
            <person name="Libourel C."/>
            <person name="Otte J."/>
            <person name="Skaloud P."/>
            <person name="Haon M."/>
            <person name="Grisel S."/>
            <person name="Petersen M."/>
            <person name="Berrin J.G."/>
            <person name="Delaux P.M."/>
            <person name="Dal Grande F."/>
            <person name="Keller J."/>
        </authorList>
    </citation>
    <scope>NUCLEOTIDE SEQUENCE [LARGE SCALE GENOMIC DNA]</scope>
    <source>
        <strain evidence="3 4">SAG 2523</strain>
    </source>
</reference>
<dbReference type="Pfam" id="PF01900">
    <property type="entry name" value="RNase_P_Rpp14"/>
    <property type="match status" value="1"/>
</dbReference>
<keyword evidence="4" id="KW-1185">Reference proteome</keyword>
<dbReference type="PANTHER" id="PTHR15441:SF2">
    <property type="entry name" value="RIBONUCLEASE P_MRP PROTEIN SUBUNIT POP5"/>
    <property type="match status" value="1"/>
</dbReference>
<protein>
    <submittedName>
        <fullName evidence="3">Uncharacterized protein</fullName>
    </submittedName>
</protein>
<dbReference type="PANTHER" id="PTHR15441">
    <property type="entry name" value="RIBONUCLEASE P PROTEIN SUBUNIT P14"/>
    <property type="match status" value="1"/>
</dbReference>
<comment type="similarity">
    <text evidence="1">Belongs to the eukaryotic/archaeal RNase P protein component 2 family.</text>
</comment>
<keyword evidence="2" id="KW-0819">tRNA processing</keyword>
<dbReference type="GO" id="GO:0001682">
    <property type="term" value="P:tRNA 5'-leader removal"/>
    <property type="evidence" value="ECO:0007669"/>
    <property type="project" value="InterPro"/>
</dbReference>
<dbReference type="Proteomes" id="UP001485043">
    <property type="component" value="Unassembled WGS sequence"/>
</dbReference>
<proteinExistence type="inferred from homology"/>
<dbReference type="EMBL" id="JALJOV010000040">
    <property type="protein sequence ID" value="KAK9868192.1"/>
    <property type="molecule type" value="Genomic_DNA"/>
</dbReference>
<dbReference type="InterPro" id="IPR002759">
    <property type="entry name" value="Pop5/Rpp14/Rnp2-like"/>
</dbReference>
<dbReference type="Gene3D" id="3.30.70.3250">
    <property type="entry name" value="Ribonuclease P, Pop5 subunit"/>
    <property type="match status" value="1"/>
</dbReference>
<dbReference type="InterPro" id="IPR038085">
    <property type="entry name" value="Rnp2-like_sf"/>
</dbReference>
<dbReference type="SUPFAM" id="SSF160350">
    <property type="entry name" value="Rnp2-like"/>
    <property type="match status" value="1"/>
</dbReference>
<evidence type="ECO:0000313" key="3">
    <source>
        <dbReference type="EMBL" id="KAK9868192.1"/>
    </source>
</evidence>
<name>A0AAW1TGS9_9CHLO</name>
<comment type="caution">
    <text evidence="3">The sequence shown here is derived from an EMBL/GenBank/DDBJ whole genome shotgun (WGS) entry which is preliminary data.</text>
</comment>
<dbReference type="GO" id="GO:0033204">
    <property type="term" value="F:ribonuclease P RNA binding"/>
    <property type="evidence" value="ECO:0007669"/>
    <property type="project" value="TreeGrafter"/>
</dbReference>